<evidence type="ECO:0000313" key="2">
    <source>
        <dbReference type="Proteomes" id="UP000265703"/>
    </source>
</evidence>
<accession>A0A397SKN3</accession>
<evidence type="ECO:0000313" key="1">
    <source>
        <dbReference type="EMBL" id="RIA83134.1"/>
    </source>
</evidence>
<sequence>MINSILNRKPKTITLNKLSYKDTNGQTLYTTDPNIIEKETIKHYQTLGNPYYPSYDEETQLPSNWQDIYLPQDYIKDYWFDNTTQPITLTELTQTLHSCPNNKAPGISGIRYEDLKHINESFNEILTHHFLPHAWNRALLFPIPKLKPFNCDLNNIRPIILLENIRKLFVKIISNRLNNSLSLNNVLQFNNQAGLIGQSMFEPI</sequence>
<dbReference type="EMBL" id="QKYT01000596">
    <property type="protein sequence ID" value="RIA83134.1"/>
    <property type="molecule type" value="Genomic_DNA"/>
</dbReference>
<evidence type="ECO:0008006" key="3">
    <source>
        <dbReference type="Google" id="ProtNLM"/>
    </source>
</evidence>
<dbReference type="PANTHER" id="PTHR19446">
    <property type="entry name" value="REVERSE TRANSCRIPTASES"/>
    <property type="match status" value="1"/>
</dbReference>
<dbReference type="OrthoDB" id="7697103at2759"/>
<proteinExistence type="predicted"/>
<protein>
    <recommendedName>
        <fullName evidence="3">Reverse transcriptase domain-containing protein</fullName>
    </recommendedName>
</protein>
<organism evidence="1 2">
    <name type="scientific">Glomus cerebriforme</name>
    <dbReference type="NCBI Taxonomy" id="658196"/>
    <lineage>
        <taxon>Eukaryota</taxon>
        <taxon>Fungi</taxon>
        <taxon>Fungi incertae sedis</taxon>
        <taxon>Mucoromycota</taxon>
        <taxon>Glomeromycotina</taxon>
        <taxon>Glomeromycetes</taxon>
        <taxon>Glomerales</taxon>
        <taxon>Glomeraceae</taxon>
        <taxon>Glomus</taxon>
    </lineage>
</organism>
<reference evidence="1 2" key="1">
    <citation type="submission" date="2018-06" db="EMBL/GenBank/DDBJ databases">
        <title>Comparative genomics reveals the genomic features of Rhizophagus irregularis, R. cerebriforme, R. diaphanum and Gigaspora rosea, and their symbiotic lifestyle signature.</title>
        <authorList>
            <person name="Morin E."/>
            <person name="San Clemente H."/>
            <person name="Chen E.C.H."/>
            <person name="De La Providencia I."/>
            <person name="Hainaut M."/>
            <person name="Kuo A."/>
            <person name="Kohler A."/>
            <person name="Murat C."/>
            <person name="Tang N."/>
            <person name="Roy S."/>
            <person name="Loubradou J."/>
            <person name="Henrissat B."/>
            <person name="Grigoriev I.V."/>
            <person name="Corradi N."/>
            <person name="Roux C."/>
            <person name="Martin F.M."/>
        </authorList>
    </citation>
    <scope>NUCLEOTIDE SEQUENCE [LARGE SCALE GENOMIC DNA]</scope>
    <source>
        <strain evidence="1 2">DAOM 227022</strain>
    </source>
</reference>
<keyword evidence="2" id="KW-1185">Reference proteome</keyword>
<name>A0A397SKN3_9GLOM</name>
<dbReference type="AlphaFoldDB" id="A0A397SKN3"/>
<dbReference type="Proteomes" id="UP000265703">
    <property type="component" value="Unassembled WGS sequence"/>
</dbReference>
<gene>
    <name evidence="1" type="ORF">C1645_834273</name>
</gene>
<comment type="caution">
    <text evidence="1">The sequence shown here is derived from an EMBL/GenBank/DDBJ whole genome shotgun (WGS) entry which is preliminary data.</text>
</comment>
<dbReference type="STRING" id="658196.A0A397SKN3"/>